<feature type="non-terminal residue" evidence="1">
    <location>
        <position position="70"/>
    </location>
</feature>
<name>A0ACA9MWM7_9GLOM</name>
<proteinExistence type="predicted"/>
<gene>
    <name evidence="1" type="ORF">DHETER_LOCUS7336</name>
</gene>
<sequence>MKHFSGHKNVVQFIYWTLTYFRIKPNHKGLVHDIVQCGGLVSCLFPHWGVLKELHLILDEYWEAHPEFES</sequence>
<dbReference type="Proteomes" id="UP000789702">
    <property type="component" value="Unassembled WGS sequence"/>
</dbReference>
<evidence type="ECO:0000313" key="1">
    <source>
        <dbReference type="EMBL" id="CAG8603267.1"/>
    </source>
</evidence>
<keyword evidence="2" id="KW-1185">Reference proteome</keyword>
<organism evidence="1 2">
    <name type="scientific">Dentiscutata heterogama</name>
    <dbReference type="NCBI Taxonomy" id="1316150"/>
    <lineage>
        <taxon>Eukaryota</taxon>
        <taxon>Fungi</taxon>
        <taxon>Fungi incertae sedis</taxon>
        <taxon>Mucoromycota</taxon>
        <taxon>Glomeromycotina</taxon>
        <taxon>Glomeromycetes</taxon>
        <taxon>Diversisporales</taxon>
        <taxon>Gigasporaceae</taxon>
        <taxon>Dentiscutata</taxon>
    </lineage>
</organism>
<comment type="caution">
    <text evidence="1">The sequence shown here is derived from an EMBL/GenBank/DDBJ whole genome shotgun (WGS) entry which is preliminary data.</text>
</comment>
<evidence type="ECO:0000313" key="2">
    <source>
        <dbReference type="Proteomes" id="UP000789702"/>
    </source>
</evidence>
<dbReference type="EMBL" id="CAJVPU010010198">
    <property type="protein sequence ID" value="CAG8603267.1"/>
    <property type="molecule type" value="Genomic_DNA"/>
</dbReference>
<accession>A0ACA9MWM7</accession>
<protein>
    <submittedName>
        <fullName evidence="1">6931_t:CDS:1</fullName>
    </submittedName>
</protein>
<reference evidence="1" key="1">
    <citation type="submission" date="2021-06" db="EMBL/GenBank/DDBJ databases">
        <authorList>
            <person name="Kallberg Y."/>
            <person name="Tangrot J."/>
            <person name="Rosling A."/>
        </authorList>
    </citation>
    <scope>NUCLEOTIDE SEQUENCE</scope>
    <source>
        <strain evidence="1">IL203A</strain>
    </source>
</reference>